<reference evidence="4" key="1">
    <citation type="journal article" date="2023" name="BMC Genomics">
        <title>Chromosome-level genome assemblies of Cutaneotrichosporon spp. (Trichosporonales, Basidiomycota) reveal imbalanced evolution between nucleotide sequences and chromosome synteny.</title>
        <authorList>
            <person name="Kobayashi Y."/>
            <person name="Kayamori A."/>
            <person name="Aoki K."/>
            <person name="Shiwa Y."/>
            <person name="Matsutani M."/>
            <person name="Fujita N."/>
            <person name="Sugita T."/>
            <person name="Iwasaki W."/>
            <person name="Tanaka N."/>
            <person name="Takashima M."/>
        </authorList>
    </citation>
    <scope>NUCLEOTIDE SEQUENCE</scope>
    <source>
        <strain evidence="4">HIS019</strain>
    </source>
</reference>
<keyword evidence="5" id="KW-1185">Reference proteome</keyword>
<dbReference type="KEGG" id="ccac:CcaHIS019_0405960"/>
<dbReference type="RefSeq" id="XP_060457041.1">
    <property type="nucleotide sequence ID" value="XM_060600448.1"/>
</dbReference>
<feature type="region of interest" description="Disordered" evidence="2">
    <location>
        <begin position="272"/>
        <end position="383"/>
    </location>
</feature>
<proteinExistence type="predicted"/>
<keyword evidence="1" id="KW-0694">RNA-binding</keyword>
<feature type="compositionally biased region" description="Acidic residues" evidence="2">
    <location>
        <begin position="350"/>
        <end position="369"/>
    </location>
</feature>
<dbReference type="SUPFAM" id="SSF143437">
    <property type="entry name" value="THUMP domain-like"/>
    <property type="match status" value="1"/>
</dbReference>
<evidence type="ECO:0000313" key="5">
    <source>
        <dbReference type="Proteomes" id="UP001233271"/>
    </source>
</evidence>
<dbReference type="EMBL" id="AP028215">
    <property type="protein sequence ID" value="BEI91776.1"/>
    <property type="molecule type" value="Genomic_DNA"/>
</dbReference>
<gene>
    <name evidence="4" type="ORF">CcaverHIS019_0405960</name>
</gene>
<dbReference type="PROSITE" id="PS51165">
    <property type="entry name" value="THUMP"/>
    <property type="match status" value="1"/>
</dbReference>
<organism evidence="4 5">
    <name type="scientific">Cutaneotrichosporon cavernicola</name>
    <dbReference type="NCBI Taxonomy" id="279322"/>
    <lineage>
        <taxon>Eukaryota</taxon>
        <taxon>Fungi</taxon>
        <taxon>Dikarya</taxon>
        <taxon>Basidiomycota</taxon>
        <taxon>Agaricomycotina</taxon>
        <taxon>Tremellomycetes</taxon>
        <taxon>Trichosporonales</taxon>
        <taxon>Trichosporonaceae</taxon>
        <taxon>Cutaneotrichosporon</taxon>
    </lineage>
</organism>
<name>A0AA48L4E7_9TREE</name>
<feature type="region of interest" description="Disordered" evidence="2">
    <location>
        <begin position="1"/>
        <end position="36"/>
    </location>
</feature>
<dbReference type="PANTHER" id="PTHR13452:SF10">
    <property type="entry name" value="THUMP DOMAIN-CONTAINING PROTEIN 1"/>
    <property type="match status" value="1"/>
</dbReference>
<evidence type="ECO:0000259" key="3">
    <source>
        <dbReference type="PROSITE" id="PS51165"/>
    </source>
</evidence>
<dbReference type="Pfam" id="PF02926">
    <property type="entry name" value="THUMP"/>
    <property type="match status" value="1"/>
</dbReference>
<dbReference type="InterPro" id="IPR040183">
    <property type="entry name" value="THUMPD1-like"/>
</dbReference>
<evidence type="ECO:0000256" key="2">
    <source>
        <dbReference type="SAM" id="MobiDB-lite"/>
    </source>
</evidence>
<dbReference type="InterPro" id="IPR004114">
    <property type="entry name" value="THUMP_dom"/>
</dbReference>
<dbReference type="CDD" id="cd11717">
    <property type="entry name" value="THUMP_THUMPD1_like"/>
    <property type="match status" value="1"/>
</dbReference>
<protein>
    <recommendedName>
        <fullName evidence="3">THUMP domain-containing protein</fullName>
    </recommendedName>
</protein>
<feature type="compositionally biased region" description="Basic residues" evidence="2">
    <location>
        <begin position="1"/>
        <end position="18"/>
    </location>
</feature>
<feature type="compositionally biased region" description="Gly residues" evidence="2">
    <location>
        <begin position="21"/>
        <end position="32"/>
    </location>
</feature>
<feature type="domain" description="THUMP" evidence="3">
    <location>
        <begin position="150"/>
        <end position="256"/>
    </location>
</feature>
<feature type="compositionally biased region" description="Basic and acidic residues" evidence="2">
    <location>
        <begin position="283"/>
        <end position="311"/>
    </location>
</feature>
<dbReference type="Proteomes" id="UP001233271">
    <property type="component" value="Chromosome 4"/>
</dbReference>
<evidence type="ECO:0000256" key="1">
    <source>
        <dbReference type="PROSITE-ProRule" id="PRU00529"/>
    </source>
</evidence>
<evidence type="ECO:0000313" key="4">
    <source>
        <dbReference type="EMBL" id="BEI91776.1"/>
    </source>
</evidence>
<dbReference type="GO" id="GO:0003723">
    <property type="term" value="F:RNA binding"/>
    <property type="evidence" value="ECO:0007669"/>
    <property type="project" value="UniProtKB-UniRule"/>
</dbReference>
<dbReference type="Gene3D" id="3.30.2300.10">
    <property type="entry name" value="THUMP superfamily"/>
    <property type="match status" value="1"/>
</dbReference>
<sequence>MSSRGRGGKAKFHRHKKGSGPPKGGDGQGDFKGGAMTQYRTQPLPEMLCSPGIVVTAVQNKEMIAEREIIDALEAAADELYPGTGAGEEEEEEEGDIEDMLKKELEGLAAHKTRQSHRFRVCKRDTVCMLYINVLPPLDPIALVRYIIERCERTARCSFRFIQRLTPVSATSHADMDGLRRIAAEALAGPFSGGPKKFAIQVATRNSNALERLQMIKAVAEEVNKLSPKHKVDLKNPDRTVMIELFKTALGISVVEDFEKYKKFNPAAVAREAAKASTGGDSRVGEAVEKGEKERSTGQARAENRVRRMEGIKAAQEAESAAADAKSRPPKRKAEDEPEEGQVATKADDVEQGEAVEDETAELGDDFVEEIQGGRVVKLRRQE</sequence>
<accession>A0AA48L4E7</accession>
<dbReference type="SMART" id="SM00981">
    <property type="entry name" value="THUMP"/>
    <property type="match status" value="1"/>
</dbReference>
<dbReference type="AlphaFoldDB" id="A0AA48L4E7"/>
<dbReference type="PANTHER" id="PTHR13452">
    <property type="entry name" value="THUMP DOMAIN CONTAINING PROTEIN 1-RELATED"/>
    <property type="match status" value="1"/>
</dbReference>
<dbReference type="GeneID" id="85495646"/>
<dbReference type="GO" id="GO:0006400">
    <property type="term" value="P:tRNA modification"/>
    <property type="evidence" value="ECO:0007669"/>
    <property type="project" value="InterPro"/>
</dbReference>
<feature type="compositionally biased region" description="Low complexity" evidence="2">
    <location>
        <begin position="313"/>
        <end position="324"/>
    </location>
</feature>